<keyword evidence="2" id="KW-1185">Reference proteome</keyword>
<organism evidence="1 2">
    <name type="scientific">Pseudomassariella vexata</name>
    <dbReference type="NCBI Taxonomy" id="1141098"/>
    <lineage>
        <taxon>Eukaryota</taxon>
        <taxon>Fungi</taxon>
        <taxon>Dikarya</taxon>
        <taxon>Ascomycota</taxon>
        <taxon>Pezizomycotina</taxon>
        <taxon>Sordariomycetes</taxon>
        <taxon>Xylariomycetidae</taxon>
        <taxon>Amphisphaeriales</taxon>
        <taxon>Pseudomassariaceae</taxon>
        <taxon>Pseudomassariella</taxon>
    </lineage>
</organism>
<proteinExistence type="predicted"/>
<comment type="caution">
    <text evidence="1">The sequence shown here is derived from an EMBL/GenBank/DDBJ whole genome shotgun (WGS) entry which is preliminary data.</text>
</comment>
<dbReference type="InParanoid" id="A0A1Y2EDJ3"/>
<gene>
    <name evidence="1" type="ORF">BCR38DRAFT_89488</name>
</gene>
<sequence>MADASEMQVSCRGFRLRSGWRCKSHDRPYLHQSADATKLQGFWVGWQLIVSSKGSNCHWFCQATAFWSCSAFHHGNPDENAIASPMALICTTGTSWFTLGCKLPSIYHASRFVVWCLPKGIYLYTAVQVVSQSPRAFPFVLPFHILPHILELGTTYPVLGEIEGDDKYADAMSKVLQGYPLCYLFQSSGKTSLKL</sequence>
<reference evidence="1 2" key="1">
    <citation type="submission" date="2016-07" db="EMBL/GenBank/DDBJ databases">
        <title>Pervasive Adenine N6-methylation of Active Genes in Fungi.</title>
        <authorList>
            <consortium name="DOE Joint Genome Institute"/>
            <person name="Mondo S.J."/>
            <person name="Dannebaum R.O."/>
            <person name="Kuo R.C."/>
            <person name="Labutti K."/>
            <person name="Haridas S."/>
            <person name="Kuo A."/>
            <person name="Salamov A."/>
            <person name="Ahrendt S.R."/>
            <person name="Lipzen A."/>
            <person name="Sullivan W."/>
            <person name="Andreopoulos W.B."/>
            <person name="Clum A."/>
            <person name="Lindquist E."/>
            <person name="Daum C."/>
            <person name="Ramamoorthy G.K."/>
            <person name="Gryganskyi A."/>
            <person name="Culley D."/>
            <person name="Magnuson J.K."/>
            <person name="James T.Y."/>
            <person name="O'Malley M.A."/>
            <person name="Stajich J.E."/>
            <person name="Spatafora J.W."/>
            <person name="Visel A."/>
            <person name="Grigoriev I.V."/>
        </authorList>
    </citation>
    <scope>NUCLEOTIDE SEQUENCE [LARGE SCALE GENOMIC DNA]</scope>
    <source>
        <strain evidence="1 2">CBS 129021</strain>
    </source>
</reference>
<dbReference type="RefSeq" id="XP_040719580.1">
    <property type="nucleotide sequence ID" value="XM_040865737.1"/>
</dbReference>
<protein>
    <submittedName>
        <fullName evidence="1">Uncharacterized protein</fullName>
    </submittedName>
</protein>
<dbReference type="Proteomes" id="UP000193689">
    <property type="component" value="Unassembled WGS sequence"/>
</dbReference>
<name>A0A1Y2EDJ3_9PEZI</name>
<dbReference type="GeneID" id="63781949"/>
<evidence type="ECO:0000313" key="2">
    <source>
        <dbReference type="Proteomes" id="UP000193689"/>
    </source>
</evidence>
<accession>A0A1Y2EDJ3</accession>
<evidence type="ECO:0000313" key="1">
    <source>
        <dbReference type="EMBL" id="ORY69630.1"/>
    </source>
</evidence>
<dbReference type="AlphaFoldDB" id="A0A1Y2EDJ3"/>
<dbReference type="EMBL" id="MCFJ01000002">
    <property type="protein sequence ID" value="ORY69630.1"/>
    <property type="molecule type" value="Genomic_DNA"/>
</dbReference>